<keyword evidence="3" id="KW-1185">Reference proteome</keyword>
<accession>A0A151B2E1</accession>
<evidence type="ECO:0000313" key="3">
    <source>
        <dbReference type="Proteomes" id="UP000075531"/>
    </source>
</evidence>
<comment type="caution">
    <text evidence="2">The sequence shown here is derived from an EMBL/GenBank/DDBJ whole genome shotgun (WGS) entry which is preliminary data.</text>
</comment>
<dbReference type="InterPro" id="IPR007421">
    <property type="entry name" value="Schlafen_AlbA_2_dom"/>
</dbReference>
<organism evidence="2 3">
    <name type="scientific">Clostridium tepidiprofundi DSM 19306</name>
    <dbReference type="NCBI Taxonomy" id="1121338"/>
    <lineage>
        <taxon>Bacteria</taxon>
        <taxon>Bacillati</taxon>
        <taxon>Bacillota</taxon>
        <taxon>Clostridia</taxon>
        <taxon>Eubacteriales</taxon>
        <taxon>Clostridiaceae</taxon>
        <taxon>Clostridium</taxon>
    </lineage>
</organism>
<sequence>MDKKKLISLIERKEGRKLDFKLKLDFTTESAKREFVKDVCAIANSRGGRGYLIIGVEDKTKRIVGIDENDFTEEQIQQIVSTRCDPPIPISLEYIKIKNKIIGVINIYDGRQKPYQIRENGVFYIRRGSTTDVMRKQEIVSVLQENLNLNVEMCPIIRSNIEHLDKELVDFYFNKKGIYVDDDNRMDLMENAGIIIKGSESNNYVATMGGLLVFSKINSLYVPHNMIKIINNINDKFDDVIVVQGDLLKMIDTTKELLYKILPEKYPISPIYEAVKNAVLYRDYTIYNKEIEIMLNYNNISVVSPGILENGGKKISIITLEEICGFMKR</sequence>
<dbReference type="InterPro" id="IPR038461">
    <property type="entry name" value="Schlafen_AlbA_2_dom_sf"/>
</dbReference>
<reference evidence="2 3" key="1">
    <citation type="submission" date="2016-02" db="EMBL/GenBank/DDBJ databases">
        <title>Genome sequence of Clostridium tepidiprofundi DSM 19306.</title>
        <authorList>
            <person name="Poehlein A."/>
            <person name="Daniel R."/>
        </authorList>
    </citation>
    <scope>NUCLEOTIDE SEQUENCE [LARGE SCALE GENOMIC DNA]</scope>
    <source>
        <strain evidence="2 3">DSM 19306</strain>
    </source>
</reference>
<gene>
    <name evidence="2" type="ORF">CLTEP_20140</name>
</gene>
<dbReference type="Pfam" id="PF04326">
    <property type="entry name" value="SLFN_AlbA_2"/>
    <property type="match status" value="1"/>
</dbReference>
<protein>
    <submittedName>
        <fullName evidence="2">Divergent AAA domain protein</fullName>
    </submittedName>
</protein>
<dbReference type="PANTHER" id="PTHR30595:SF6">
    <property type="entry name" value="SCHLAFEN ALBA-2 DOMAIN-CONTAINING PROTEIN"/>
    <property type="match status" value="1"/>
</dbReference>
<name>A0A151B2E1_9CLOT</name>
<dbReference type="Gene3D" id="3.30.950.30">
    <property type="entry name" value="Schlafen, AAA domain"/>
    <property type="match status" value="1"/>
</dbReference>
<proteinExistence type="predicted"/>
<evidence type="ECO:0000313" key="2">
    <source>
        <dbReference type="EMBL" id="KYH34068.1"/>
    </source>
</evidence>
<dbReference type="PATRIC" id="fig|1121338.3.peg.2096"/>
<dbReference type="EMBL" id="LTBA01000027">
    <property type="protein sequence ID" value="KYH34068.1"/>
    <property type="molecule type" value="Genomic_DNA"/>
</dbReference>
<dbReference type="STRING" id="1121338.CLTEP_20140"/>
<evidence type="ECO:0000259" key="1">
    <source>
        <dbReference type="Pfam" id="PF04326"/>
    </source>
</evidence>
<dbReference type="AlphaFoldDB" id="A0A151B2E1"/>
<dbReference type="Proteomes" id="UP000075531">
    <property type="component" value="Unassembled WGS sequence"/>
</dbReference>
<dbReference type="PANTHER" id="PTHR30595">
    <property type="entry name" value="GLPR-RELATED TRANSCRIPTIONAL REPRESSOR"/>
    <property type="match status" value="1"/>
</dbReference>
<dbReference type="InterPro" id="IPR038475">
    <property type="entry name" value="RecG_C_sf"/>
</dbReference>
<dbReference type="Gene3D" id="3.30.565.60">
    <property type="match status" value="1"/>
</dbReference>
<feature type="domain" description="Schlafen AlbA-2" evidence="1">
    <location>
        <begin position="14"/>
        <end position="134"/>
    </location>
</feature>